<keyword evidence="5 7" id="KW-0472">Membrane</keyword>
<dbReference type="Pfam" id="PF06609">
    <property type="entry name" value="TRI12"/>
    <property type="match status" value="1"/>
</dbReference>
<dbReference type="GO" id="GO:0005886">
    <property type="term" value="C:plasma membrane"/>
    <property type="evidence" value="ECO:0007669"/>
    <property type="project" value="TreeGrafter"/>
</dbReference>
<dbReference type="PANTHER" id="PTHR23501">
    <property type="entry name" value="MAJOR FACILITATOR SUPERFAMILY"/>
    <property type="match status" value="1"/>
</dbReference>
<keyword evidence="9" id="KW-1185">Reference proteome</keyword>
<dbReference type="GeneID" id="70134829"/>
<feature type="transmembrane region" description="Helical" evidence="7">
    <location>
        <begin position="229"/>
        <end position="250"/>
    </location>
</feature>
<comment type="subcellular location">
    <subcellularLocation>
        <location evidence="1">Membrane</location>
        <topology evidence="1">Multi-pass membrane protein</topology>
    </subcellularLocation>
</comment>
<feature type="transmembrane region" description="Helical" evidence="7">
    <location>
        <begin position="69"/>
        <end position="86"/>
    </location>
</feature>
<dbReference type="Proteomes" id="UP000758603">
    <property type="component" value="Unassembled WGS sequence"/>
</dbReference>
<evidence type="ECO:0000256" key="5">
    <source>
        <dbReference type="ARBA" id="ARBA00023136"/>
    </source>
</evidence>
<evidence type="ECO:0000313" key="8">
    <source>
        <dbReference type="EMBL" id="KAH6653114.1"/>
    </source>
</evidence>
<protein>
    <submittedName>
        <fullName evidence="8">Major facilitator superfamily domain-containing protein</fullName>
    </submittedName>
</protein>
<dbReference type="InterPro" id="IPR036259">
    <property type="entry name" value="MFS_trans_sf"/>
</dbReference>
<feature type="transmembrane region" description="Helical" evidence="7">
    <location>
        <begin position="300"/>
        <end position="319"/>
    </location>
</feature>
<sequence>MSTQQPKSDSEKEPRTAGEDEILEPHVHLKTYIAVFAVCVGFVAQNFAITGAGAQAQAIGEQFHSTDTAWTTGTLVIFCVVLGPIISQCADYWGRKPFLITLNLVGIAGSLIVARAKDMTMIIAGFCIIGLPFGAQGLIHAVASEVIPRRWRSWGQAAALVSTEVGLVLGLILSGALGRNGKADGFRNFYYITAGLFLLCTILCVVAYHPPPTKQQFEVTGFRAKLARLDWVGFFLLAGSLVLFCVALNWSQNPYPWSDPHVSALFALSIVLAAVMGLYEWRKPDGLFHHGLFQNRMYPICLICVFGEGTAFFAANAYLPYQISTLYEEDLLFVTLRLAIGFMAAAALFIFVAFFAGMAGATKNDESGGTTWGLPVLLGWAFGMVMVTLVTAAQLCVPPSLITIASCLMLSVRALGGTMGFAIYQAVFQSALSQLHTNIGEALVSAGLPRAAIPDVLPAITAQNTTGLLTLQGVTPEIVEAGTSALRATYRSGFHNVWATAAGFVSFAAVVSMFMFDPSSEFNYHIDAPVEAEEALYSKEP</sequence>
<feature type="transmembrane region" description="Helical" evidence="7">
    <location>
        <begin position="189"/>
        <end position="208"/>
    </location>
</feature>
<gene>
    <name evidence="8" type="ORF">BKA67DRAFT_647086</name>
</gene>
<feature type="transmembrane region" description="Helical" evidence="7">
    <location>
        <begin position="31"/>
        <end position="49"/>
    </location>
</feature>
<dbReference type="PANTHER" id="PTHR23501:SF195">
    <property type="entry name" value="PEP5"/>
    <property type="match status" value="1"/>
</dbReference>
<feature type="transmembrane region" description="Helical" evidence="7">
    <location>
        <begin position="497"/>
        <end position="516"/>
    </location>
</feature>
<name>A0A9P8UJ81_9PEZI</name>
<evidence type="ECO:0000256" key="2">
    <source>
        <dbReference type="ARBA" id="ARBA00022448"/>
    </source>
</evidence>
<evidence type="ECO:0000256" key="6">
    <source>
        <dbReference type="SAM" id="MobiDB-lite"/>
    </source>
</evidence>
<feature type="compositionally biased region" description="Basic and acidic residues" evidence="6">
    <location>
        <begin position="8"/>
        <end position="20"/>
    </location>
</feature>
<evidence type="ECO:0000313" key="9">
    <source>
        <dbReference type="Proteomes" id="UP000758603"/>
    </source>
</evidence>
<evidence type="ECO:0000256" key="1">
    <source>
        <dbReference type="ARBA" id="ARBA00004141"/>
    </source>
</evidence>
<comment type="caution">
    <text evidence="8">The sequence shown here is derived from an EMBL/GenBank/DDBJ whole genome shotgun (WGS) entry which is preliminary data.</text>
</comment>
<evidence type="ECO:0000256" key="3">
    <source>
        <dbReference type="ARBA" id="ARBA00022692"/>
    </source>
</evidence>
<dbReference type="OrthoDB" id="4161376at2759"/>
<keyword evidence="4 7" id="KW-1133">Transmembrane helix</keyword>
<feature type="transmembrane region" description="Helical" evidence="7">
    <location>
        <begin position="98"/>
        <end position="116"/>
    </location>
</feature>
<proteinExistence type="predicted"/>
<keyword evidence="3 7" id="KW-0812">Transmembrane</keyword>
<feature type="transmembrane region" description="Helical" evidence="7">
    <location>
        <begin position="122"/>
        <end position="142"/>
    </location>
</feature>
<evidence type="ECO:0000256" key="4">
    <source>
        <dbReference type="ARBA" id="ARBA00022989"/>
    </source>
</evidence>
<dbReference type="AlphaFoldDB" id="A0A9P8UJ81"/>
<feature type="transmembrane region" description="Helical" evidence="7">
    <location>
        <begin position="262"/>
        <end position="279"/>
    </location>
</feature>
<feature type="region of interest" description="Disordered" evidence="6">
    <location>
        <begin position="1"/>
        <end position="20"/>
    </location>
</feature>
<feature type="transmembrane region" description="Helical" evidence="7">
    <location>
        <begin position="339"/>
        <end position="360"/>
    </location>
</feature>
<evidence type="ECO:0000256" key="7">
    <source>
        <dbReference type="SAM" id="Phobius"/>
    </source>
</evidence>
<reference evidence="8" key="1">
    <citation type="journal article" date="2021" name="Nat. Commun.">
        <title>Genetic determinants of endophytism in the Arabidopsis root mycobiome.</title>
        <authorList>
            <person name="Mesny F."/>
            <person name="Miyauchi S."/>
            <person name="Thiergart T."/>
            <person name="Pickel B."/>
            <person name="Atanasova L."/>
            <person name="Karlsson M."/>
            <person name="Huettel B."/>
            <person name="Barry K.W."/>
            <person name="Haridas S."/>
            <person name="Chen C."/>
            <person name="Bauer D."/>
            <person name="Andreopoulos W."/>
            <person name="Pangilinan J."/>
            <person name="LaButti K."/>
            <person name="Riley R."/>
            <person name="Lipzen A."/>
            <person name="Clum A."/>
            <person name="Drula E."/>
            <person name="Henrissat B."/>
            <person name="Kohler A."/>
            <person name="Grigoriev I.V."/>
            <person name="Martin F.M."/>
            <person name="Hacquard S."/>
        </authorList>
    </citation>
    <scope>NUCLEOTIDE SEQUENCE</scope>
    <source>
        <strain evidence="8">MPI-SDFR-AT-0073</strain>
    </source>
</reference>
<dbReference type="InterPro" id="IPR010573">
    <property type="entry name" value="MFS_Str1/Tri12-like"/>
</dbReference>
<feature type="transmembrane region" description="Helical" evidence="7">
    <location>
        <begin position="154"/>
        <end position="177"/>
    </location>
</feature>
<feature type="transmembrane region" description="Helical" evidence="7">
    <location>
        <begin position="372"/>
        <end position="395"/>
    </location>
</feature>
<accession>A0A9P8UJ81</accession>
<keyword evidence="2" id="KW-0813">Transport</keyword>
<dbReference type="EMBL" id="JAGPXC010000005">
    <property type="protein sequence ID" value="KAH6653114.1"/>
    <property type="molecule type" value="Genomic_DNA"/>
</dbReference>
<dbReference type="GO" id="GO:0022857">
    <property type="term" value="F:transmembrane transporter activity"/>
    <property type="evidence" value="ECO:0007669"/>
    <property type="project" value="InterPro"/>
</dbReference>
<feature type="transmembrane region" description="Helical" evidence="7">
    <location>
        <begin position="401"/>
        <end position="424"/>
    </location>
</feature>
<dbReference type="Gene3D" id="1.20.1250.20">
    <property type="entry name" value="MFS general substrate transporter like domains"/>
    <property type="match status" value="1"/>
</dbReference>
<dbReference type="RefSeq" id="XP_045957391.1">
    <property type="nucleotide sequence ID" value="XM_046105938.1"/>
</dbReference>
<dbReference type="SUPFAM" id="SSF103473">
    <property type="entry name" value="MFS general substrate transporter"/>
    <property type="match status" value="1"/>
</dbReference>
<organism evidence="8 9">
    <name type="scientific">Truncatella angustata</name>
    <dbReference type="NCBI Taxonomy" id="152316"/>
    <lineage>
        <taxon>Eukaryota</taxon>
        <taxon>Fungi</taxon>
        <taxon>Dikarya</taxon>
        <taxon>Ascomycota</taxon>
        <taxon>Pezizomycotina</taxon>
        <taxon>Sordariomycetes</taxon>
        <taxon>Xylariomycetidae</taxon>
        <taxon>Amphisphaeriales</taxon>
        <taxon>Sporocadaceae</taxon>
        <taxon>Truncatella</taxon>
    </lineage>
</organism>